<dbReference type="NCBIfam" id="NF004051">
    <property type="entry name" value="PRK05571.1"/>
    <property type="match status" value="1"/>
</dbReference>
<evidence type="ECO:0000313" key="6">
    <source>
        <dbReference type="Proteomes" id="UP000725002"/>
    </source>
</evidence>
<reference evidence="5" key="2">
    <citation type="journal article" date="2021" name="PeerJ">
        <title>Extensive microbial diversity within the chicken gut microbiome revealed by metagenomics and culture.</title>
        <authorList>
            <person name="Gilroy R."/>
            <person name="Ravi A."/>
            <person name="Getino M."/>
            <person name="Pursley I."/>
            <person name="Horton D.L."/>
            <person name="Alikhan N.F."/>
            <person name="Baker D."/>
            <person name="Gharbi K."/>
            <person name="Hall N."/>
            <person name="Watson M."/>
            <person name="Adriaenssens E.M."/>
            <person name="Foster-Nyarko E."/>
            <person name="Jarju S."/>
            <person name="Secka A."/>
            <person name="Antonio M."/>
            <person name="Oren A."/>
            <person name="Chaudhuri R.R."/>
            <person name="La Ragione R."/>
            <person name="Hildebrand F."/>
            <person name="Pallen M.J."/>
        </authorList>
    </citation>
    <scope>NUCLEOTIDE SEQUENCE</scope>
    <source>
        <strain evidence="5">G3-8215</strain>
    </source>
</reference>
<dbReference type="GO" id="GO:0009052">
    <property type="term" value="P:pentose-phosphate shunt, non-oxidative branch"/>
    <property type="evidence" value="ECO:0007669"/>
    <property type="project" value="TreeGrafter"/>
</dbReference>
<feature type="binding site" evidence="4">
    <location>
        <position position="132"/>
    </location>
    <ligand>
        <name>D-ribulose 5-phosphate</name>
        <dbReference type="ChEBI" id="CHEBI:58121"/>
    </ligand>
</feature>
<evidence type="ECO:0000313" key="5">
    <source>
        <dbReference type="EMBL" id="MBO8483516.1"/>
    </source>
</evidence>
<dbReference type="NCBIfam" id="TIGR01120">
    <property type="entry name" value="rpiB"/>
    <property type="match status" value="1"/>
</dbReference>
<evidence type="ECO:0000256" key="2">
    <source>
        <dbReference type="ARBA" id="ARBA00023235"/>
    </source>
</evidence>
<evidence type="ECO:0000256" key="4">
    <source>
        <dbReference type="PIRSR" id="PIRSR005384-2"/>
    </source>
</evidence>
<comment type="similarity">
    <text evidence="1">Belongs to the LacAB/RpiB family.</text>
</comment>
<dbReference type="EMBL" id="JADILV010000036">
    <property type="protein sequence ID" value="MBO8483516.1"/>
    <property type="molecule type" value="Genomic_DNA"/>
</dbReference>
<feature type="binding site" evidence="4">
    <location>
        <begin position="8"/>
        <end position="9"/>
    </location>
    <ligand>
        <name>D-ribulose 5-phosphate</name>
        <dbReference type="ChEBI" id="CHEBI:58121"/>
    </ligand>
</feature>
<dbReference type="GO" id="GO:0019316">
    <property type="term" value="P:D-allose catabolic process"/>
    <property type="evidence" value="ECO:0007669"/>
    <property type="project" value="TreeGrafter"/>
</dbReference>
<dbReference type="Gene3D" id="3.40.1400.10">
    <property type="entry name" value="Sugar-phosphate isomerase, RpiB/LacA/LacB"/>
    <property type="match status" value="1"/>
</dbReference>
<dbReference type="InterPro" id="IPR036569">
    <property type="entry name" value="RpiB_LacA_LacB_sf"/>
</dbReference>
<feature type="binding site" evidence="4">
    <location>
        <begin position="66"/>
        <end position="70"/>
    </location>
    <ligand>
        <name>D-ribulose 5-phosphate</name>
        <dbReference type="ChEBI" id="CHEBI:58121"/>
    </ligand>
</feature>
<gene>
    <name evidence="5" type="primary">rpiB</name>
    <name evidence="5" type="ORF">IAB75_05325</name>
</gene>
<keyword evidence="2 5" id="KW-0413">Isomerase</keyword>
<comment type="caution">
    <text evidence="5">The sequence shown here is derived from an EMBL/GenBank/DDBJ whole genome shotgun (WGS) entry which is preliminary data.</text>
</comment>
<protein>
    <submittedName>
        <fullName evidence="5">Ribose 5-phosphate isomerase B</fullName>
        <ecNumber evidence="5">5.3.1.6</ecNumber>
    </submittedName>
</protein>
<dbReference type="GO" id="GO:0004751">
    <property type="term" value="F:ribose-5-phosphate isomerase activity"/>
    <property type="evidence" value="ECO:0007669"/>
    <property type="project" value="UniProtKB-EC"/>
</dbReference>
<evidence type="ECO:0000256" key="3">
    <source>
        <dbReference type="PIRSR" id="PIRSR005384-1"/>
    </source>
</evidence>
<feature type="binding site" evidence="4">
    <location>
        <position position="109"/>
    </location>
    <ligand>
        <name>D-ribulose 5-phosphate</name>
        <dbReference type="ChEBI" id="CHEBI:58121"/>
    </ligand>
</feature>
<feature type="active site" description="Proton acceptor" evidence="3">
    <location>
        <position position="65"/>
    </location>
</feature>
<accession>A0A940DTH0</accession>
<dbReference type="InterPro" id="IPR004785">
    <property type="entry name" value="RpiB"/>
</dbReference>
<dbReference type="Pfam" id="PF02502">
    <property type="entry name" value="LacAB_rpiB"/>
    <property type="match status" value="1"/>
</dbReference>
<feature type="binding site" evidence="4">
    <location>
        <position position="136"/>
    </location>
    <ligand>
        <name>D-ribulose 5-phosphate</name>
        <dbReference type="ChEBI" id="CHEBI:58121"/>
    </ligand>
</feature>
<dbReference type="PANTHER" id="PTHR30345:SF0">
    <property type="entry name" value="DNA DAMAGE-REPAIR_TOLERATION PROTEIN DRT102"/>
    <property type="match status" value="1"/>
</dbReference>
<feature type="binding site" evidence="4">
    <location>
        <position position="99"/>
    </location>
    <ligand>
        <name>D-ribulose 5-phosphate</name>
        <dbReference type="ChEBI" id="CHEBI:58121"/>
    </ligand>
</feature>
<proteinExistence type="inferred from homology"/>
<dbReference type="PANTHER" id="PTHR30345">
    <property type="entry name" value="RIBOSE-5-PHOSPHATE ISOMERASE B"/>
    <property type="match status" value="1"/>
</dbReference>
<organism evidence="5 6">
    <name type="scientific">Candidatus Cryptobacteroides avicola</name>
    <dbReference type="NCBI Taxonomy" id="2840757"/>
    <lineage>
        <taxon>Bacteria</taxon>
        <taxon>Pseudomonadati</taxon>
        <taxon>Bacteroidota</taxon>
        <taxon>Bacteroidia</taxon>
        <taxon>Bacteroidales</taxon>
        <taxon>Candidatus Cryptobacteroides</taxon>
    </lineage>
</organism>
<dbReference type="SUPFAM" id="SSF89623">
    <property type="entry name" value="Ribose/Galactose isomerase RpiB/AlsB"/>
    <property type="match status" value="1"/>
</dbReference>
<sequence length="143" mass="16133">MTLGICCDHAGFDYKQRLIAYLEEKKYQIKDFGTYSSESMDYPDVAHPLAEAVESGEVEKGIAMCGTGNGMVMTLNKHQGIRAGLAWNEEIGKLVKQHNDANVLVLPARFIPFDMVCRITDVWLDSEFEGGRHQRRIDKIPIK</sequence>
<dbReference type="Proteomes" id="UP000725002">
    <property type="component" value="Unassembled WGS sequence"/>
</dbReference>
<evidence type="ECO:0000256" key="1">
    <source>
        <dbReference type="ARBA" id="ARBA00008754"/>
    </source>
</evidence>
<name>A0A940DTH0_9BACT</name>
<feature type="active site" description="Proton donor" evidence="3">
    <location>
        <position position="98"/>
    </location>
</feature>
<dbReference type="AlphaFoldDB" id="A0A940DTH0"/>
<dbReference type="InterPro" id="IPR003500">
    <property type="entry name" value="RpiB_LacA_LacB"/>
</dbReference>
<dbReference type="NCBIfam" id="TIGR00689">
    <property type="entry name" value="rpiB_lacA_lacB"/>
    <property type="match status" value="1"/>
</dbReference>
<reference evidence="5" key="1">
    <citation type="submission" date="2020-10" db="EMBL/GenBank/DDBJ databases">
        <authorList>
            <person name="Gilroy R."/>
        </authorList>
    </citation>
    <scope>NUCLEOTIDE SEQUENCE</scope>
    <source>
        <strain evidence="5">G3-8215</strain>
    </source>
</reference>
<dbReference type="PIRSF" id="PIRSF005384">
    <property type="entry name" value="RpiB_LacA_B"/>
    <property type="match status" value="1"/>
</dbReference>
<dbReference type="EC" id="5.3.1.6" evidence="5"/>